<feature type="compositionally biased region" description="Low complexity" evidence="13">
    <location>
        <begin position="664"/>
        <end position="675"/>
    </location>
</feature>
<keyword evidence="6" id="KW-0597">Phosphoprotein</keyword>
<evidence type="ECO:0000256" key="10">
    <source>
        <dbReference type="ARBA" id="ARBA00022833"/>
    </source>
</evidence>
<feature type="compositionally biased region" description="Gly residues" evidence="13">
    <location>
        <begin position="386"/>
        <end position="397"/>
    </location>
</feature>
<dbReference type="OrthoDB" id="3838338at2759"/>
<dbReference type="Pfam" id="PF23230">
    <property type="entry name" value="zf-C2H2_13"/>
    <property type="match status" value="1"/>
</dbReference>
<evidence type="ECO:0000256" key="7">
    <source>
        <dbReference type="ARBA" id="ARBA00022679"/>
    </source>
</evidence>
<evidence type="ECO:0000256" key="1">
    <source>
        <dbReference type="ARBA" id="ARBA00000900"/>
    </source>
</evidence>
<dbReference type="PANTHER" id="PTHR22938:SF0">
    <property type="entry name" value="E3 UBIQUITIN-PROTEIN LIGASE ZNF598"/>
    <property type="match status" value="1"/>
</dbReference>
<dbReference type="InterPro" id="IPR044288">
    <property type="entry name" value="ZNF598/HEL2"/>
</dbReference>
<feature type="compositionally biased region" description="Low complexity" evidence="13">
    <location>
        <begin position="693"/>
        <end position="717"/>
    </location>
</feature>
<dbReference type="PROSITE" id="PS50089">
    <property type="entry name" value="ZF_RING_2"/>
    <property type="match status" value="1"/>
</dbReference>
<evidence type="ECO:0000256" key="4">
    <source>
        <dbReference type="ARBA" id="ARBA00012483"/>
    </source>
</evidence>
<dbReference type="STRING" id="1569628.A0A316USQ1"/>
<evidence type="ECO:0000256" key="12">
    <source>
        <dbReference type="PROSITE-ProRule" id="PRU00175"/>
    </source>
</evidence>
<keyword evidence="5" id="KW-0963">Cytoplasm</keyword>
<dbReference type="GeneID" id="37030573"/>
<dbReference type="EMBL" id="KZ819665">
    <property type="protein sequence ID" value="PWN28329.1"/>
    <property type="molecule type" value="Genomic_DNA"/>
</dbReference>
<dbReference type="SUPFAM" id="SSF57850">
    <property type="entry name" value="RING/U-box"/>
    <property type="match status" value="1"/>
</dbReference>
<dbReference type="AlphaFoldDB" id="A0A316USQ1"/>
<keyword evidence="9 12" id="KW-0863">Zinc-finger</keyword>
<dbReference type="Pfam" id="PF25447">
    <property type="entry name" value="RING_ZNF598"/>
    <property type="match status" value="1"/>
</dbReference>
<feature type="compositionally biased region" description="Low complexity" evidence="13">
    <location>
        <begin position="73"/>
        <end position="94"/>
    </location>
</feature>
<dbReference type="InterPro" id="IPR056437">
    <property type="entry name" value="Znf-C2H2_ZNF598/HEL2"/>
</dbReference>
<dbReference type="GO" id="GO:0072344">
    <property type="term" value="P:rescue of stalled ribosome"/>
    <property type="evidence" value="ECO:0007669"/>
    <property type="project" value="InterPro"/>
</dbReference>
<comment type="catalytic activity">
    <reaction evidence="1">
        <text>S-ubiquitinyl-[E2 ubiquitin-conjugating enzyme]-L-cysteine + [acceptor protein]-L-lysine = [E2 ubiquitin-conjugating enzyme]-L-cysteine + N(6)-ubiquitinyl-[acceptor protein]-L-lysine.</text>
        <dbReference type="EC" id="2.3.2.27"/>
    </reaction>
</comment>
<feature type="region of interest" description="Disordered" evidence="13">
    <location>
        <begin position="760"/>
        <end position="832"/>
    </location>
</feature>
<keyword evidence="7" id="KW-0808">Transferase</keyword>
<feature type="compositionally biased region" description="Low complexity" evidence="13">
    <location>
        <begin position="460"/>
        <end position="476"/>
    </location>
</feature>
<evidence type="ECO:0000256" key="9">
    <source>
        <dbReference type="ARBA" id="ARBA00022771"/>
    </source>
</evidence>
<comment type="pathway">
    <text evidence="3">Protein modification; protein ubiquitination.</text>
</comment>
<evidence type="ECO:0000313" key="16">
    <source>
        <dbReference type="Proteomes" id="UP000245884"/>
    </source>
</evidence>
<name>A0A316USQ1_9BASI</name>
<protein>
    <recommendedName>
        <fullName evidence="4">RING-type E3 ubiquitin transferase</fullName>
        <ecNumber evidence="4">2.3.2.27</ecNumber>
    </recommendedName>
</protein>
<dbReference type="InterPro" id="IPR013087">
    <property type="entry name" value="Znf_C2H2_type"/>
</dbReference>
<dbReference type="GO" id="GO:0005737">
    <property type="term" value="C:cytoplasm"/>
    <property type="evidence" value="ECO:0007669"/>
    <property type="project" value="UniProtKB-SubCell"/>
</dbReference>
<dbReference type="CDD" id="cd16615">
    <property type="entry name" value="RING-HC_ZNF598"/>
    <property type="match status" value="1"/>
</dbReference>
<feature type="domain" description="RING-type" evidence="14">
    <location>
        <begin position="118"/>
        <end position="158"/>
    </location>
</feature>
<gene>
    <name evidence="15" type="ORF">BDZ90DRAFT_270655</name>
</gene>
<evidence type="ECO:0000256" key="8">
    <source>
        <dbReference type="ARBA" id="ARBA00022723"/>
    </source>
</evidence>
<dbReference type="GO" id="GO:0061630">
    <property type="term" value="F:ubiquitin protein ligase activity"/>
    <property type="evidence" value="ECO:0007669"/>
    <property type="project" value="UniProtKB-EC"/>
</dbReference>
<sequence length="832" mass="87057">MASDGDGRGGAPPTGPSAGAGAGSRGRGRGGRGGKGRGGGAAHDSSSRGRGGGRGGRRGNFGGSITREDQHEASAPAAAQADDSESQTSSAATTAPPPQDKGKQVAAAEDEEDEEDLCWICAEPAKLYSVGPCNHRTCHICAIRLRALYKVRECTFCKASLDHLIFTTSPDKNFGDFTPADLPHSDKRLAISFETNEALQDTLILLRFNCPDERCDVASTGWDDLKMHAKRDHDRLLCDLCIRHKKIFAHEHTLHTSQSLAAHMRQDHRFCEYCHAHFYSDDELFVHMRDRHEQCHICEASGNEADRWKYFRDYRMLEQHFRAAHYLCPVKDCLDKKFVVFESEMDFKAHQVAEHQAQLSSKELKEAMRIEPNFHYDEPSSMAGSSSGGRAAGGGGGRKGRRGGREADPAPPSDPLGLSMLALRANVPGAGPANHSRRINFGGHTTSEASRDQAARDAATRASQAAQGSAAPSSSSEAERHAAFLARVTSIMGGSDAKVQNFRNAVRIFRAGEMSANDLVDTIHSLVGDSSATPLDGAATVVNGLVDLLEDAGKRNDVLTAWNKLRVERTQFPSLVPMGNGAGSSTSIRSVKNRGTANSNQIWANVERAAAGGSSSSTGRLVNREQHFPALGSASNFGTAAGAGKKAAVPGSAAHAASKGGNTAGPTSTSSRTAPPSAPSPPVPYSTGHHPVSSASKLASTNGSSSSSTPRTSSKSAFPSLPTNASAAALAAHKKAVLSSSSSRAASGSSTPINAAHWARQNGVSNGGDSRIDSLPSPSAANGSNGVDVDDLGARLAADAGLGGSGGQQQQGKKKKNKGVAMMSLGGVHRGA</sequence>
<feature type="region of interest" description="Disordered" evidence="13">
    <location>
        <begin position="375"/>
        <end position="478"/>
    </location>
</feature>
<dbReference type="InterPro" id="IPR057634">
    <property type="entry name" value="PAH_ZNF598/HEL2"/>
</dbReference>
<evidence type="ECO:0000256" key="3">
    <source>
        <dbReference type="ARBA" id="ARBA00004906"/>
    </source>
</evidence>
<dbReference type="GO" id="GO:0043022">
    <property type="term" value="F:ribosome binding"/>
    <property type="evidence" value="ECO:0007669"/>
    <property type="project" value="TreeGrafter"/>
</dbReference>
<dbReference type="Pfam" id="PF23202">
    <property type="entry name" value="PAH_ZNF598"/>
    <property type="match status" value="1"/>
</dbReference>
<reference evidence="15 16" key="1">
    <citation type="journal article" date="2018" name="Mol. Biol. Evol.">
        <title>Broad Genomic Sampling Reveals a Smut Pathogenic Ancestry of the Fungal Clade Ustilaginomycotina.</title>
        <authorList>
            <person name="Kijpornyongpan T."/>
            <person name="Mondo S.J."/>
            <person name="Barry K."/>
            <person name="Sandor L."/>
            <person name="Lee J."/>
            <person name="Lipzen A."/>
            <person name="Pangilinan J."/>
            <person name="LaButti K."/>
            <person name="Hainaut M."/>
            <person name="Henrissat B."/>
            <person name="Grigoriev I.V."/>
            <person name="Spatafora J.W."/>
            <person name="Aime M.C."/>
        </authorList>
    </citation>
    <scope>NUCLEOTIDE SEQUENCE [LARGE SCALE GENOMIC DNA]</scope>
    <source>
        <strain evidence="15 16">MCA 5214</strain>
    </source>
</reference>
<dbReference type="GO" id="GO:0008270">
    <property type="term" value="F:zinc ion binding"/>
    <property type="evidence" value="ECO:0007669"/>
    <property type="project" value="UniProtKB-KW"/>
</dbReference>
<comment type="similarity">
    <text evidence="11">Belongs to the ZNF598/HEL2 family.</text>
</comment>
<evidence type="ECO:0000259" key="14">
    <source>
        <dbReference type="PROSITE" id="PS50089"/>
    </source>
</evidence>
<dbReference type="InterPro" id="IPR041888">
    <property type="entry name" value="RING-HC_ZNF598/HEL2"/>
</dbReference>
<keyword evidence="16" id="KW-1185">Reference proteome</keyword>
<accession>A0A316USQ1</accession>
<dbReference type="SMART" id="SM00355">
    <property type="entry name" value="ZnF_C2H2"/>
    <property type="match status" value="4"/>
</dbReference>
<organism evidence="15 16">
    <name type="scientific">Jaminaea rosea</name>
    <dbReference type="NCBI Taxonomy" id="1569628"/>
    <lineage>
        <taxon>Eukaryota</taxon>
        <taxon>Fungi</taxon>
        <taxon>Dikarya</taxon>
        <taxon>Basidiomycota</taxon>
        <taxon>Ustilaginomycotina</taxon>
        <taxon>Exobasidiomycetes</taxon>
        <taxon>Microstromatales</taxon>
        <taxon>Microstromatales incertae sedis</taxon>
        <taxon>Jaminaea</taxon>
    </lineage>
</organism>
<dbReference type="PANTHER" id="PTHR22938">
    <property type="entry name" value="ZINC FINGER PROTEIN 598"/>
    <property type="match status" value="1"/>
</dbReference>
<feature type="compositionally biased region" description="Gly residues" evidence="13">
    <location>
        <begin position="8"/>
        <end position="25"/>
    </location>
</feature>
<dbReference type="InterPro" id="IPR013083">
    <property type="entry name" value="Znf_RING/FYVE/PHD"/>
</dbReference>
<dbReference type="GO" id="GO:0016567">
    <property type="term" value="P:protein ubiquitination"/>
    <property type="evidence" value="ECO:0007669"/>
    <property type="project" value="TreeGrafter"/>
</dbReference>
<evidence type="ECO:0000256" key="13">
    <source>
        <dbReference type="SAM" id="MobiDB-lite"/>
    </source>
</evidence>
<feature type="compositionally biased region" description="Gly residues" evidence="13">
    <location>
        <begin position="49"/>
        <end position="62"/>
    </location>
</feature>
<evidence type="ECO:0000256" key="6">
    <source>
        <dbReference type="ARBA" id="ARBA00022553"/>
    </source>
</evidence>
<keyword evidence="8" id="KW-0479">Metal-binding</keyword>
<keyword evidence="10" id="KW-0862">Zinc</keyword>
<dbReference type="Proteomes" id="UP000245884">
    <property type="component" value="Unassembled WGS sequence"/>
</dbReference>
<evidence type="ECO:0000256" key="2">
    <source>
        <dbReference type="ARBA" id="ARBA00004496"/>
    </source>
</evidence>
<feature type="region of interest" description="Disordered" evidence="13">
    <location>
        <begin position="651"/>
        <end position="720"/>
    </location>
</feature>
<dbReference type="EC" id="2.3.2.27" evidence="4"/>
<dbReference type="PROSITE" id="PS00028">
    <property type="entry name" value="ZINC_FINGER_C2H2_1"/>
    <property type="match status" value="1"/>
</dbReference>
<feature type="compositionally biased region" description="Polar residues" evidence="13">
    <location>
        <begin position="776"/>
        <end position="785"/>
    </location>
</feature>
<dbReference type="InterPro" id="IPR001841">
    <property type="entry name" value="Znf_RING"/>
</dbReference>
<proteinExistence type="inferred from homology"/>
<dbReference type="RefSeq" id="XP_025362941.1">
    <property type="nucleotide sequence ID" value="XM_025508750.1"/>
</dbReference>
<feature type="compositionally biased region" description="Basic and acidic residues" evidence="13">
    <location>
        <begin position="449"/>
        <end position="459"/>
    </location>
</feature>
<feature type="compositionally biased region" description="Basic residues" evidence="13">
    <location>
        <begin position="26"/>
        <end position="35"/>
    </location>
</feature>
<dbReference type="Gene3D" id="3.30.40.10">
    <property type="entry name" value="Zinc/RING finger domain, C3HC4 (zinc finger)"/>
    <property type="match status" value="1"/>
</dbReference>
<evidence type="ECO:0000256" key="11">
    <source>
        <dbReference type="ARBA" id="ARBA00035113"/>
    </source>
</evidence>
<evidence type="ECO:0000256" key="5">
    <source>
        <dbReference type="ARBA" id="ARBA00022490"/>
    </source>
</evidence>
<evidence type="ECO:0000313" key="15">
    <source>
        <dbReference type="EMBL" id="PWN28329.1"/>
    </source>
</evidence>
<feature type="region of interest" description="Disordered" evidence="13">
    <location>
        <begin position="1"/>
        <end position="109"/>
    </location>
</feature>
<comment type="subcellular location">
    <subcellularLocation>
        <location evidence="2">Cytoplasm</location>
    </subcellularLocation>
</comment>